<keyword evidence="2" id="KW-0049">Antioxidant</keyword>
<dbReference type="InterPro" id="IPR019479">
    <property type="entry name" value="Peroxiredoxin_C"/>
</dbReference>
<dbReference type="RefSeq" id="XP_004259108.1">
    <property type="nucleotide sequence ID" value="XM_004259060.1"/>
</dbReference>
<dbReference type="VEuPathDB" id="AmoebaDB:EIN_122880"/>
<dbReference type="PROSITE" id="PS51352">
    <property type="entry name" value="THIOREDOXIN_2"/>
    <property type="match status" value="1"/>
</dbReference>
<dbReference type="PANTHER" id="PTHR10681:SF171">
    <property type="entry name" value="PEROXIREDOXIN 4"/>
    <property type="match status" value="1"/>
</dbReference>
<dbReference type="Pfam" id="PF00578">
    <property type="entry name" value="AhpC-TSA"/>
    <property type="match status" value="1"/>
</dbReference>
<keyword evidence="3" id="KW-0560">Oxidoreductase</keyword>
<proteinExistence type="predicted"/>
<sequence length="241" mass="27045">MSCPMKTCQKPEAPKEEQKTCCQQKACCQQEPCCPVKAAYMEFLKQIPRVAVDEPAPLFKAPEYCPNCDAVIEFELEKHKGKTVVLVFYPHDWTYICPTEILGFGKLAQEMPEVVIVGVSVDSAYSHKAWANAPREKGGLGGSKIGLVSDITHKVSMMYGMFNPCEAICRRGCVIIDKNQIIRFMEMNGKGFGRSTDEIKRIIEAINFSDEHGEMCPCNWMPGKDTVKPCQEGICEYLKKL</sequence>
<dbReference type="InterPro" id="IPR036249">
    <property type="entry name" value="Thioredoxin-like_sf"/>
</dbReference>
<dbReference type="InterPro" id="IPR050217">
    <property type="entry name" value="Peroxiredoxin"/>
</dbReference>
<dbReference type="GO" id="GO:0042744">
    <property type="term" value="P:hydrogen peroxide catabolic process"/>
    <property type="evidence" value="ECO:0007669"/>
    <property type="project" value="TreeGrafter"/>
</dbReference>
<dbReference type="AlphaFoldDB" id="A0A0A1UB02"/>
<protein>
    <recommendedName>
        <fullName evidence="5">Thioredoxin domain-containing protein</fullName>
    </recommendedName>
</protein>
<dbReference type="GO" id="GO:0033554">
    <property type="term" value="P:cellular response to stress"/>
    <property type="evidence" value="ECO:0007669"/>
    <property type="project" value="TreeGrafter"/>
</dbReference>
<dbReference type="PANTHER" id="PTHR10681">
    <property type="entry name" value="THIOREDOXIN PEROXIDASE"/>
    <property type="match status" value="1"/>
</dbReference>
<keyword evidence="7" id="KW-1185">Reference proteome</keyword>
<dbReference type="SUPFAM" id="SSF52833">
    <property type="entry name" value="Thioredoxin-like"/>
    <property type="match status" value="1"/>
</dbReference>
<dbReference type="OrthoDB" id="10259030at2759"/>
<dbReference type="GO" id="GO:0045454">
    <property type="term" value="P:cell redox homeostasis"/>
    <property type="evidence" value="ECO:0007669"/>
    <property type="project" value="TreeGrafter"/>
</dbReference>
<dbReference type="GeneID" id="14891327"/>
<dbReference type="GO" id="GO:0006979">
    <property type="term" value="P:response to oxidative stress"/>
    <property type="evidence" value="ECO:0007669"/>
    <property type="project" value="TreeGrafter"/>
</dbReference>
<reference evidence="6 7" key="1">
    <citation type="submission" date="2012-10" db="EMBL/GenBank/DDBJ databases">
        <authorList>
            <person name="Zafar N."/>
            <person name="Inman J."/>
            <person name="Hall N."/>
            <person name="Lorenzi H."/>
            <person name="Caler E."/>
        </authorList>
    </citation>
    <scope>NUCLEOTIDE SEQUENCE [LARGE SCALE GENOMIC DNA]</scope>
    <source>
        <strain evidence="6 7">IP1</strain>
    </source>
</reference>
<dbReference type="CDD" id="cd03015">
    <property type="entry name" value="PRX_Typ2cys"/>
    <property type="match status" value="1"/>
</dbReference>
<evidence type="ECO:0000256" key="3">
    <source>
        <dbReference type="ARBA" id="ARBA00023002"/>
    </source>
</evidence>
<keyword evidence="4" id="KW-0676">Redox-active center</keyword>
<evidence type="ECO:0000256" key="2">
    <source>
        <dbReference type="ARBA" id="ARBA00022862"/>
    </source>
</evidence>
<evidence type="ECO:0000256" key="1">
    <source>
        <dbReference type="ARBA" id="ARBA00022559"/>
    </source>
</evidence>
<dbReference type="Pfam" id="PF10417">
    <property type="entry name" value="1-cysPrx_C"/>
    <property type="match status" value="1"/>
</dbReference>
<dbReference type="InterPro" id="IPR000866">
    <property type="entry name" value="AhpC/TSA"/>
</dbReference>
<dbReference type="GO" id="GO:0008379">
    <property type="term" value="F:thioredoxin peroxidase activity"/>
    <property type="evidence" value="ECO:0007669"/>
    <property type="project" value="TreeGrafter"/>
</dbReference>
<evidence type="ECO:0000313" key="7">
    <source>
        <dbReference type="Proteomes" id="UP000014680"/>
    </source>
</evidence>
<dbReference type="Proteomes" id="UP000014680">
    <property type="component" value="Unassembled WGS sequence"/>
</dbReference>
<evidence type="ECO:0000256" key="4">
    <source>
        <dbReference type="ARBA" id="ARBA00023284"/>
    </source>
</evidence>
<evidence type="ECO:0000313" key="6">
    <source>
        <dbReference type="EMBL" id="ELP92337.1"/>
    </source>
</evidence>
<dbReference type="GO" id="GO:0005829">
    <property type="term" value="C:cytosol"/>
    <property type="evidence" value="ECO:0007669"/>
    <property type="project" value="TreeGrafter"/>
</dbReference>
<name>A0A0A1UB02_ENTIV</name>
<accession>A0A0A1UB02</accession>
<gene>
    <name evidence="6" type="ORF">EIN_122880</name>
</gene>
<feature type="domain" description="Thioredoxin" evidence="5">
    <location>
        <begin position="50"/>
        <end position="208"/>
    </location>
</feature>
<dbReference type="KEGG" id="eiv:EIN_122880"/>
<dbReference type="Gene3D" id="3.40.30.10">
    <property type="entry name" value="Glutaredoxin"/>
    <property type="match status" value="1"/>
</dbReference>
<dbReference type="InterPro" id="IPR013766">
    <property type="entry name" value="Thioredoxin_domain"/>
</dbReference>
<keyword evidence="1" id="KW-0575">Peroxidase</keyword>
<organism evidence="6 7">
    <name type="scientific">Entamoeba invadens IP1</name>
    <dbReference type="NCBI Taxonomy" id="370355"/>
    <lineage>
        <taxon>Eukaryota</taxon>
        <taxon>Amoebozoa</taxon>
        <taxon>Evosea</taxon>
        <taxon>Archamoebae</taxon>
        <taxon>Mastigamoebida</taxon>
        <taxon>Entamoebidae</taxon>
        <taxon>Entamoeba</taxon>
    </lineage>
</organism>
<evidence type="ECO:0000259" key="5">
    <source>
        <dbReference type="PROSITE" id="PS51352"/>
    </source>
</evidence>
<dbReference type="EMBL" id="KB206380">
    <property type="protein sequence ID" value="ELP92337.1"/>
    <property type="molecule type" value="Genomic_DNA"/>
</dbReference>